<accession>A0A855FSJ6</accession>
<dbReference type="RefSeq" id="WP_100123228.1">
    <property type="nucleotide sequence ID" value="NZ_MEIU01000037.1"/>
</dbReference>
<proteinExistence type="predicted"/>
<gene>
    <name evidence="1" type="ORF">BHC57_02050</name>
</gene>
<dbReference type="Proteomes" id="UP000230463">
    <property type="component" value="Unassembled WGS sequence"/>
</dbReference>
<comment type="caution">
    <text evidence="1">The sequence shown here is derived from an EMBL/GenBank/DDBJ whole genome shotgun (WGS) entry which is preliminary data.</text>
</comment>
<evidence type="ECO:0000313" key="2">
    <source>
        <dbReference type="Proteomes" id="UP000230463"/>
    </source>
</evidence>
<organism evidence="1 2">
    <name type="scientific">Snodgrassella alvi</name>
    <dbReference type="NCBI Taxonomy" id="1196083"/>
    <lineage>
        <taxon>Bacteria</taxon>
        <taxon>Pseudomonadati</taxon>
        <taxon>Pseudomonadota</taxon>
        <taxon>Betaproteobacteria</taxon>
        <taxon>Neisseriales</taxon>
        <taxon>Neisseriaceae</taxon>
        <taxon>Snodgrassella</taxon>
    </lineage>
</organism>
<name>A0A855FSJ6_9NEIS</name>
<protein>
    <submittedName>
        <fullName evidence="1">Uncharacterized protein</fullName>
    </submittedName>
</protein>
<evidence type="ECO:0000313" key="1">
    <source>
        <dbReference type="EMBL" id="PIT61225.1"/>
    </source>
</evidence>
<dbReference type="EMBL" id="MEIU01000037">
    <property type="protein sequence ID" value="PIT61225.1"/>
    <property type="molecule type" value="Genomic_DNA"/>
</dbReference>
<dbReference type="AlphaFoldDB" id="A0A855FSJ6"/>
<sequence>MKIDLLNKKGKIVFNEFSLNKNIPLQMQLDSLKEDMMQIKYPNGYILDIGWRPSFNINGHFYIYLIKDFNWEKPIYSNCTNDINTLEYQINQAINKIK</sequence>
<reference evidence="1 2" key="1">
    <citation type="journal article" date="2017" name="MBio">
        <title>Type VI secretion-mediated competition in the bee gut microbiome.</title>
        <authorList>
            <person name="Steele M.I."/>
            <person name="Kwong W.K."/>
            <person name="Powell J.E."/>
            <person name="Whiteley M."/>
            <person name="Moran N.A."/>
        </authorList>
    </citation>
    <scope>NUCLEOTIDE SEQUENCE [LARGE SCALE GENOMIC DNA]</scope>
    <source>
        <strain evidence="1 2">HK3</strain>
    </source>
</reference>